<dbReference type="EMBL" id="CABN01000096">
    <property type="protein sequence ID" value="CBI00133.1"/>
    <property type="molecule type" value="Genomic_DNA"/>
</dbReference>
<reference evidence="1" key="1">
    <citation type="submission" date="2009-10" db="EMBL/GenBank/DDBJ databases">
        <title>Diversity of trophic interactions inside an arsenic-rich microbial ecosystem.</title>
        <authorList>
            <person name="Bertin P.N."/>
            <person name="Heinrich-Salmeron A."/>
            <person name="Pelletier E."/>
            <person name="Goulhen-Chollet F."/>
            <person name="Arsene-Ploetze F."/>
            <person name="Gallien S."/>
            <person name="Calteau A."/>
            <person name="Vallenet D."/>
            <person name="Casiot C."/>
            <person name="Chane-Woon-Ming B."/>
            <person name="Giloteaux L."/>
            <person name="Barakat M."/>
            <person name="Bonnefoy V."/>
            <person name="Bruneel O."/>
            <person name="Chandler M."/>
            <person name="Cleiss J."/>
            <person name="Duran R."/>
            <person name="Elbaz-Poulichet F."/>
            <person name="Fonknechten N."/>
            <person name="Lauga B."/>
            <person name="Mornico D."/>
            <person name="Ortet P."/>
            <person name="Schaeffer C."/>
            <person name="Siguier P."/>
            <person name="Alexander Thil Smith A."/>
            <person name="Van Dorsselaer A."/>
            <person name="Weissenbach J."/>
            <person name="Medigue C."/>
            <person name="Le Paslier D."/>
        </authorList>
    </citation>
    <scope>NUCLEOTIDE SEQUENCE</scope>
</reference>
<evidence type="ECO:0000313" key="1">
    <source>
        <dbReference type="EMBL" id="CBI00133.1"/>
    </source>
</evidence>
<name>E6PYX4_9ZZZZ</name>
<dbReference type="AlphaFoldDB" id="E6PYX4"/>
<organism evidence="1">
    <name type="scientific">mine drainage metagenome</name>
    <dbReference type="NCBI Taxonomy" id="410659"/>
    <lineage>
        <taxon>unclassified sequences</taxon>
        <taxon>metagenomes</taxon>
        <taxon>ecological metagenomes</taxon>
    </lineage>
</organism>
<proteinExistence type="predicted"/>
<accession>E6PYX4</accession>
<protein>
    <submittedName>
        <fullName evidence="1">Uncharacterized protein</fullName>
    </submittedName>
</protein>
<sequence>MPIINEVEYLHECAVKPLSCSASELFYARNEYAGNRADYGANTSALLGSRKFPIGGVVPAGYESVCFGWNCTESLYERVYAVFRGTASEPSTSLDDGQYGWYFFERGDHARAIK</sequence>
<comment type="caution">
    <text evidence="1">The sequence shown here is derived from an EMBL/GenBank/DDBJ whole genome shotgun (WGS) entry which is preliminary data.</text>
</comment>
<gene>
    <name evidence="1" type="ORF">CARN3_1126</name>
</gene>